<evidence type="ECO:0008006" key="4">
    <source>
        <dbReference type="Google" id="ProtNLM"/>
    </source>
</evidence>
<proteinExistence type="predicted"/>
<reference evidence="2" key="1">
    <citation type="submission" date="2014-08" db="EMBL/GenBank/DDBJ databases">
        <authorList>
            <person name="Senf B."/>
            <person name="Petzold A."/>
            <person name="Downie B.R."/>
            <person name="Koch P."/>
            <person name="Platzer M."/>
        </authorList>
    </citation>
    <scope>NUCLEOTIDE SEQUENCE [LARGE SCALE GENOMIC DNA]</scope>
    <source>
        <strain evidence="2">GRZ</strain>
    </source>
</reference>
<keyword evidence="3" id="KW-1185">Reference proteome</keyword>
<organism evidence="2 3">
    <name type="scientific">Nothobranchius furzeri</name>
    <name type="common">Turquoise killifish</name>
    <dbReference type="NCBI Taxonomy" id="105023"/>
    <lineage>
        <taxon>Eukaryota</taxon>
        <taxon>Metazoa</taxon>
        <taxon>Chordata</taxon>
        <taxon>Craniata</taxon>
        <taxon>Vertebrata</taxon>
        <taxon>Euteleostomi</taxon>
        <taxon>Actinopterygii</taxon>
        <taxon>Neopterygii</taxon>
        <taxon>Teleostei</taxon>
        <taxon>Neoteleostei</taxon>
        <taxon>Acanthomorphata</taxon>
        <taxon>Ovalentaria</taxon>
        <taxon>Atherinomorphae</taxon>
        <taxon>Cyprinodontiformes</taxon>
        <taxon>Nothobranchiidae</taxon>
        <taxon>Nothobranchius</taxon>
    </lineage>
</organism>
<dbReference type="GO" id="GO:0005886">
    <property type="term" value="C:plasma membrane"/>
    <property type="evidence" value="ECO:0007669"/>
    <property type="project" value="TreeGrafter"/>
</dbReference>
<dbReference type="Ensembl" id="ENSNFUT00015052893.1">
    <property type="protein sequence ID" value="ENSNFUP00015050716.1"/>
    <property type="gene ID" value="ENSNFUG00015023796.1"/>
</dbReference>
<keyword evidence="1" id="KW-1133">Transmembrane helix</keyword>
<accession>A0A8C6PY60</accession>
<feature type="transmembrane region" description="Helical" evidence="1">
    <location>
        <begin position="176"/>
        <end position="196"/>
    </location>
</feature>
<evidence type="ECO:0000256" key="1">
    <source>
        <dbReference type="SAM" id="Phobius"/>
    </source>
</evidence>
<reference evidence="2" key="3">
    <citation type="submission" date="2025-09" db="UniProtKB">
        <authorList>
            <consortium name="Ensembl"/>
        </authorList>
    </citation>
    <scope>IDENTIFICATION</scope>
</reference>
<dbReference type="GO" id="GO:0043235">
    <property type="term" value="C:receptor complex"/>
    <property type="evidence" value="ECO:0007669"/>
    <property type="project" value="TreeGrafter"/>
</dbReference>
<dbReference type="PANTHER" id="PTHR15573">
    <property type="entry name" value="G-PROTEIN COUPLED RECEPTOR 160-RELATED"/>
    <property type="match status" value="1"/>
</dbReference>
<keyword evidence="1" id="KW-0472">Membrane</keyword>
<feature type="transmembrane region" description="Helical" evidence="1">
    <location>
        <begin position="223"/>
        <end position="250"/>
    </location>
</feature>
<feature type="transmembrane region" description="Helical" evidence="1">
    <location>
        <begin position="84"/>
        <end position="108"/>
    </location>
</feature>
<dbReference type="AlphaFoldDB" id="A0A8C6PY60"/>
<dbReference type="InterPro" id="IPR042353">
    <property type="entry name" value="GPR160"/>
</dbReference>
<dbReference type="PANTHER" id="PTHR15573:SF0">
    <property type="entry name" value="G-PROTEIN COUPLED RECEPTOR 160-RELATED"/>
    <property type="match status" value="1"/>
</dbReference>
<feature type="transmembrane region" description="Helical" evidence="1">
    <location>
        <begin position="27"/>
        <end position="45"/>
    </location>
</feature>
<reference evidence="2" key="2">
    <citation type="submission" date="2025-08" db="UniProtKB">
        <authorList>
            <consortium name="Ensembl"/>
        </authorList>
    </citation>
    <scope>IDENTIFICATION</scope>
</reference>
<name>A0A8C6PY60_NOTFU</name>
<feature type="transmembrane region" description="Helical" evidence="1">
    <location>
        <begin position="129"/>
        <end position="148"/>
    </location>
</feature>
<evidence type="ECO:0000313" key="3">
    <source>
        <dbReference type="Proteomes" id="UP000694548"/>
    </source>
</evidence>
<dbReference type="GeneTree" id="ENSGT00940000171598"/>
<sequence length="300" mass="34033">LTADSVTNCYYNLSAGSCHHSNNVAKYFFLLLFKLLLDTAVLYTCRPKRFIHFLNVCSLSIVIADFLLTVSMGVAWIVGGERSFVSACFLLANASVTYGAIPLPMICLGLIDYCLEETCMSKHTACYKLLRNVIFTLLVWIIALVHSFSSFHEKPVLLDYIPGKKTLVCKVEESTMITVVILGLFFLTFFTTDLFLTSDWKYDMETFKGEEKHLENIGSLPPLWFSLMLGFMLFWMPYLIVILSCLLSGFAVPAHISVNLLWLECTNSFMVGLLFWVKSKTKGPHNHLPENVKELQTNQR</sequence>
<dbReference type="Proteomes" id="UP000694548">
    <property type="component" value="Chromosome sgr15"/>
</dbReference>
<keyword evidence="1" id="KW-0812">Transmembrane</keyword>
<evidence type="ECO:0000313" key="2">
    <source>
        <dbReference type="Ensembl" id="ENSNFUP00015050716.1"/>
    </source>
</evidence>
<protein>
    <recommendedName>
        <fullName evidence="4">G protein-coupled receptor 160</fullName>
    </recommendedName>
</protein>
<feature type="transmembrane region" description="Helical" evidence="1">
    <location>
        <begin position="52"/>
        <end position="78"/>
    </location>
</feature>
<feature type="transmembrane region" description="Helical" evidence="1">
    <location>
        <begin position="256"/>
        <end position="277"/>
    </location>
</feature>